<evidence type="ECO:0000313" key="3">
    <source>
        <dbReference type="Proteomes" id="UP001500483"/>
    </source>
</evidence>
<evidence type="ECO:0000256" key="1">
    <source>
        <dbReference type="SAM" id="MobiDB-lite"/>
    </source>
</evidence>
<feature type="compositionally biased region" description="Low complexity" evidence="1">
    <location>
        <begin position="22"/>
        <end position="39"/>
    </location>
</feature>
<feature type="region of interest" description="Disordered" evidence="1">
    <location>
        <begin position="1"/>
        <end position="65"/>
    </location>
</feature>
<gene>
    <name evidence="2" type="ORF">GCM10020366_63220</name>
</gene>
<evidence type="ECO:0000313" key="2">
    <source>
        <dbReference type="EMBL" id="GAA3365009.1"/>
    </source>
</evidence>
<protein>
    <submittedName>
        <fullName evidence="2">Uncharacterized protein</fullName>
    </submittedName>
</protein>
<feature type="compositionally biased region" description="Basic and acidic residues" evidence="1">
    <location>
        <begin position="52"/>
        <end position="65"/>
    </location>
</feature>
<dbReference type="Proteomes" id="UP001500483">
    <property type="component" value="Unassembled WGS sequence"/>
</dbReference>
<organism evidence="2 3">
    <name type="scientific">Saccharopolyspora gregorii</name>
    <dbReference type="NCBI Taxonomy" id="33914"/>
    <lineage>
        <taxon>Bacteria</taxon>
        <taxon>Bacillati</taxon>
        <taxon>Actinomycetota</taxon>
        <taxon>Actinomycetes</taxon>
        <taxon>Pseudonocardiales</taxon>
        <taxon>Pseudonocardiaceae</taxon>
        <taxon>Saccharopolyspora</taxon>
    </lineage>
</organism>
<name>A0ABP6S0X6_9PSEU</name>
<proteinExistence type="predicted"/>
<dbReference type="EMBL" id="BAAAYK010000038">
    <property type="protein sequence ID" value="GAA3365009.1"/>
    <property type="molecule type" value="Genomic_DNA"/>
</dbReference>
<keyword evidence="3" id="KW-1185">Reference proteome</keyword>
<comment type="caution">
    <text evidence="2">The sequence shown here is derived from an EMBL/GenBank/DDBJ whole genome shotgun (WGS) entry which is preliminary data.</text>
</comment>
<accession>A0ABP6S0X6</accession>
<reference evidence="3" key="1">
    <citation type="journal article" date="2019" name="Int. J. Syst. Evol. Microbiol.">
        <title>The Global Catalogue of Microorganisms (GCM) 10K type strain sequencing project: providing services to taxonomists for standard genome sequencing and annotation.</title>
        <authorList>
            <consortium name="The Broad Institute Genomics Platform"/>
            <consortium name="The Broad Institute Genome Sequencing Center for Infectious Disease"/>
            <person name="Wu L."/>
            <person name="Ma J."/>
        </authorList>
    </citation>
    <scope>NUCLEOTIDE SEQUENCE [LARGE SCALE GENOMIC DNA]</scope>
    <source>
        <strain evidence="3">JCM 9687</strain>
    </source>
</reference>
<sequence length="65" mass="6925">MRPNPDVLGVPPGSRRQRRAVTTRPATRPGPAFAQVRAGARPRGRAPARAFGGERARGADHTSNL</sequence>